<feature type="region of interest" description="Disordered" evidence="1">
    <location>
        <begin position="364"/>
        <end position="390"/>
    </location>
</feature>
<evidence type="ECO:0000313" key="5">
    <source>
        <dbReference type="Proteomes" id="UP000619265"/>
    </source>
</evidence>
<reference evidence="4" key="1">
    <citation type="submission" date="2015-10" db="EMBL/GenBank/DDBJ databases">
        <authorList>
            <person name="Martinez-Garcia P.J."/>
            <person name="Crepeau M.W."/>
            <person name="Puiu D."/>
            <person name="Gonzalez-Ibeas D."/>
            <person name="Whalen J."/>
            <person name="Stevens K."/>
            <person name="Paul R."/>
            <person name="Butterfield T."/>
            <person name="Britton M."/>
            <person name="Reagan R."/>
            <person name="Chakraborty S."/>
            <person name="Walawage S.L."/>
            <person name="Vasquez-Gross H.A."/>
            <person name="Cardeno C."/>
            <person name="Famula R."/>
            <person name="Pratt K."/>
            <person name="Kuruganti S."/>
            <person name="Aradhya M.K."/>
            <person name="Leslie C.A."/>
            <person name="Dandekar A.M."/>
            <person name="Salzberg S.L."/>
            <person name="Wegrzyn J.L."/>
            <person name="Langley C.H."/>
            <person name="Neale D.B."/>
        </authorList>
    </citation>
    <scope>NUCLEOTIDE SEQUENCE</scope>
    <source>
        <tissue evidence="4">Leaves</tissue>
    </source>
</reference>
<evidence type="ECO:0000313" key="4">
    <source>
        <dbReference type="EMBL" id="KAF5482317.1"/>
    </source>
</evidence>
<dbReference type="InterPro" id="IPR029472">
    <property type="entry name" value="Copia-like_N"/>
</dbReference>
<comment type="caution">
    <text evidence="4">The sequence shown here is derived from an EMBL/GenBank/DDBJ whole genome shotgun (WGS) entry which is preliminary data.</text>
</comment>
<dbReference type="Pfam" id="PF14244">
    <property type="entry name" value="Retrotran_gag_3"/>
    <property type="match status" value="1"/>
</dbReference>
<protein>
    <recommendedName>
        <fullName evidence="6">Retrotransposon Copia-like N-terminal domain-containing protein</fullName>
    </recommendedName>
</protein>
<organism evidence="4 5">
    <name type="scientific">Juglans regia</name>
    <name type="common">English walnut</name>
    <dbReference type="NCBI Taxonomy" id="51240"/>
    <lineage>
        <taxon>Eukaryota</taxon>
        <taxon>Viridiplantae</taxon>
        <taxon>Streptophyta</taxon>
        <taxon>Embryophyta</taxon>
        <taxon>Tracheophyta</taxon>
        <taxon>Spermatophyta</taxon>
        <taxon>Magnoliopsida</taxon>
        <taxon>eudicotyledons</taxon>
        <taxon>Gunneridae</taxon>
        <taxon>Pentapetalae</taxon>
        <taxon>rosids</taxon>
        <taxon>fabids</taxon>
        <taxon>Fagales</taxon>
        <taxon>Juglandaceae</taxon>
        <taxon>Juglans</taxon>
    </lineage>
</organism>
<feature type="compositionally biased region" description="Low complexity" evidence="1">
    <location>
        <begin position="10"/>
        <end position="27"/>
    </location>
</feature>
<dbReference type="InterPro" id="IPR005162">
    <property type="entry name" value="Retrotrans_gag_dom"/>
</dbReference>
<dbReference type="Pfam" id="PF03732">
    <property type="entry name" value="Retrotrans_gag"/>
    <property type="match status" value="1"/>
</dbReference>
<dbReference type="Proteomes" id="UP000619265">
    <property type="component" value="Unassembled WGS sequence"/>
</dbReference>
<dbReference type="Gramene" id="Jr01_31280_p1">
    <property type="protein sequence ID" value="cds.Jr01_31280_p1"/>
    <property type="gene ID" value="Jr01_31280"/>
</dbReference>
<reference evidence="4" key="2">
    <citation type="submission" date="2020-03" db="EMBL/GenBank/DDBJ databases">
        <title>Walnut 2.0.</title>
        <authorList>
            <person name="Marrano A."/>
            <person name="Britton M."/>
            <person name="Zimin A.V."/>
            <person name="Zaini P.A."/>
            <person name="Workman R."/>
            <person name="Puiu D."/>
            <person name="Bianco L."/>
            <person name="Allen B.J."/>
            <person name="Troggio M."/>
            <person name="Leslie C.A."/>
            <person name="Timp W."/>
            <person name="Dendekar A."/>
            <person name="Salzberg S.L."/>
            <person name="Neale D.B."/>
        </authorList>
    </citation>
    <scope>NUCLEOTIDE SEQUENCE</scope>
    <source>
        <tissue evidence="4">Leaves</tissue>
    </source>
</reference>
<evidence type="ECO:0000256" key="1">
    <source>
        <dbReference type="SAM" id="MobiDB-lite"/>
    </source>
</evidence>
<sequence>MTESSSNIDSNMPPSNPENNPHHPASPFYIQPGEGASSPLVPNLLTTENYVTWARTMRRALNIKNKLGFIDGRISKPTQDSDPLLIPWERCNDMIIAWIQHSVGSEHRSSIAHADTVANVWKDLRERFSIQNAPRIFQLTKSISSLIQDNESVSQYYNQLKSFWDELEIYEPMPTCTCGSLRTLTGYNHRHKVMQFLMGLQDSYDAIRAQILLQEPLPPLNRIISLVQQEERRKQLHDIPASLAMATRVSDQRPNTSSRMTRLFCSHCNISGHSLERCFKANPNLPVCAHCRILGHTKEKCYKLHGFPPRHKNHSKSKCSANQSSLEQINYGPPLSQEQYSQLLTLLKSSSSNVVPTPAVNQVQASISDSSTSPTSGPFILDDDWSGDCP</sequence>
<name>A0A833YFF8_JUGRE</name>
<gene>
    <name evidence="4" type="ORF">F2P56_002898</name>
</gene>
<dbReference type="PANTHER" id="PTHR37610:SF100">
    <property type="entry name" value="COPIA-LIKE POLYPROTEIN_RETROTRANSPOSON"/>
    <property type="match status" value="1"/>
</dbReference>
<dbReference type="EMBL" id="LIHL02000001">
    <property type="protein sequence ID" value="KAF5482317.1"/>
    <property type="molecule type" value="Genomic_DNA"/>
</dbReference>
<feature type="compositionally biased region" description="Low complexity" evidence="1">
    <location>
        <begin position="366"/>
        <end position="376"/>
    </location>
</feature>
<accession>A0A833YFF8</accession>
<evidence type="ECO:0000259" key="2">
    <source>
        <dbReference type="Pfam" id="PF03732"/>
    </source>
</evidence>
<feature type="compositionally biased region" description="Acidic residues" evidence="1">
    <location>
        <begin position="381"/>
        <end position="390"/>
    </location>
</feature>
<evidence type="ECO:0000259" key="3">
    <source>
        <dbReference type="Pfam" id="PF14244"/>
    </source>
</evidence>
<feature type="domain" description="Retrotransposon gag" evidence="2">
    <location>
        <begin position="113"/>
        <end position="201"/>
    </location>
</feature>
<proteinExistence type="predicted"/>
<dbReference type="AlphaFoldDB" id="A0A833YFF8"/>
<feature type="domain" description="Retrotransposon Copia-like N-terminal" evidence="3">
    <location>
        <begin position="34"/>
        <end position="78"/>
    </location>
</feature>
<feature type="region of interest" description="Disordered" evidence="1">
    <location>
        <begin position="1"/>
        <end position="32"/>
    </location>
</feature>
<evidence type="ECO:0008006" key="6">
    <source>
        <dbReference type="Google" id="ProtNLM"/>
    </source>
</evidence>
<dbReference type="PANTHER" id="PTHR37610">
    <property type="entry name" value="CCHC-TYPE DOMAIN-CONTAINING PROTEIN"/>
    <property type="match status" value="1"/>
</dbReference>